<dbReference type="InterPro" id="IPR050463">
    <property type="entry name" value="Gfo/Idh/MocA_oxidrdct_glycsds"/>
</dbReference>
<reference evidence="4 5" key="1">
    <citation type="submission" date="2020-03" db="EMBL/GenBank/DDBJ databases">
        <title>WGS of the type strain of Planosporangium spp.</title>
        <authorList>
            <person name="Thawai C."/>
        </authorList>
    </citation>
    <scope>NUCLEOTIDE SEQUENCE [LARGE SCALE GENOMIC DNA]</scope>
    <source>
        <strain evidence="4 5">TBRC 5610</strain>
    </source>
</reference>
<feature type="domain" description="GFO/IDH/MocA-like oxidoreductase" evidence="3">
    <location>
        <begin position="146"/>
        <end position="237"/>
    </location>
</feature>
<evidence type="ECO:0000256" key="1">
    <source>
        <dbReference type="ARBA" id="ARBA00023002"/>
    </source>
</evidence>
<dbReference type="SUPFAM" id="SSF55347">
    <property type="entry name" value="Glyceraldehyde-3-phosphate dehydrogenase-like, C-terminal domain"/>
    <property type="match status" value="1"/>
</dbReference>
<proteinExistence type="predicted"/>
<dbReference type="InterPro" id="IPR036291">
    <property type="entry name" value="NAD(P)-bd_dom_sf"/>
</dbReference>
<dbReference type="InterPro" id="IPR055170">
    <property type="entry name" value="GFO_IDH_MocA-like_dom"/>
</dbReference>
<dbReference type="EMBL" id="JAATVY010000007">
    <property type="protein sequence ID" value="NJC70637.1"/>
    <property type="molecule type" value="Genomic_DNA"/>
</dbReference>
<evidence type="ECO:0000313" key="5">
    <source>
        <dbReference type="Proteomes" id="UP000722989"/>
    </source>
</evidence>
<sequence>MRFGLFGTGPWAHLTHAPGLAAHPDVELVGVWGRNPDKAAALADEYGARAYPTVDGLIADVDAVAVALPPDVQAPIALAAARAGRHLLLDKPVAFTEAEADEIAAAVADGHLASTVFFTRRFIPEIQEFIEQARRTDGWVEARVDHVGSIYEEGNPFGASPWRRESGGLWDVGPHAVALVLPVLGPVAEVTAMTGPRDMTHLLLRHASEAISTLTLSVGAPPAAARQEAVFAGKAGVVTVPVTRWEPVEPFGRMVDELIAAAGGGPRPQLDVRFGAEVTAVLAAAEEAATTGRTVRLAR</sequence>
<dbReference type="RefSeq" id="WP_167925538.1">
    <property type="nucleotide sequence ID" value="NZ_JAATVY010000007.1"/>
</dbReference>
<dbReference type="SUPFAM" id="SSF51735">
    <property type="entry name" value="NAD(P)-binding Rossmann-fold domains"/>
    <property type="match status" value="1"/>
</dbReference>
<feature type="domain" description="Gfo/Idh/MocA-like oxidoreductase N-terminal" evidence="2">
    <location>
        <begin position="1"/>
        <end position="111"/>
    </location>
</feature>
<evidence type="ECO:0000259" key="2">
    <source>
        <dbReference type="Pfam" id="PF01408"/>
    </source>
</evidence>
<protein>
    <submittedName>
        <fullName evidence="4">Gfo/Idh/MocA family oxidoreductase</fullName>
    </submittedName>
</protein>
<dbReference type="Gene3D" id="3.40.50.720">
    <property type="entry name" value="NAD(P)-binding Rossmann-like Domain"/>
    <property type="match status" value="1"/>
</dbReference>
<keyword evidence="5" id="KW-1185">Reference proteome</keyword>
<keyword evidence="1" id="KW-0560">Oxidoreductase</keyword>
<dbReference type="PANTHER" id="PTHR43818">
    <property type="entry name" value="BCDNA.GH03377"/>
    <property type="match status" value="1"/>
</dbReference>
<dbReference type="Proteomes" id="UP000722989">
    <property type="component" value="Unassembled WGS sequence"/>
</dbReference>
<dbReference type="PANTHER" id="PTHR43818:SF11">
    <property type="entry name" value="BCDNA.GH03377"/>
    <property type="match status" value="1"/>
</dbReference>
<organism evidence="4 5">
    <name type="scientific">Planosporangium thailandense</name>
    <dbReference type="NCBI Taxonomy" id="765197"/>
    <lineage>
        <taxon>Bacteria</taxon>
        <taxon>Bacillati</taxon>
        <taxon>Actinomycetota</taxon>
        <taxon>Actinomycetes</taxon>
        <taxon>Micromonosporales</taxon>
        <taxon>Micromonosporaceae</taxon>
        <taxon>Planosporangium</taxon>
    </lineage>
</organism>
<dbReference type="Gene3D" id="3.30.360.10">
    <property type="entry name" value="Dihydrodipicolinate Reductase, domain 2"/>
    <property type="match status" value="1"/>
</dbReference>
<dbReference type="Pfam" id="PF22725">
    <property type="entry name" value="GFO_IDH_MocA_C3"/>
    <property type="match status" value="1"/>
</dbReference>
<evidence type="ECO:0000259" key="3">
    <source>
        <dbReference type="Pfam" id="PF22725"/>
    </source>
</evidence>
<evidence type="ECO:0000313" key="4">
    <source>
        <dbReference type="EMBL" id="NJC70637.1"/>
    </source>
</evidence>
<name>A0ABX0XX66_9ACTN</name>
<comment type="caution">
    <text evidence="4">The sequence shown here is derived from an EMBL/GenBank/DDBJ whole genome shotgun (WGS) entry which is preliminary data.</text>
</comment>
<dbReference type="InterPro" id="IPR000683">
    <property type="entry name" value="Gfo/Idh/MocA-like_OxRdtase_N"/>
</dbReference>
<accession>A0ABX0XX66</accession>
<dbReference type="Pfam" id="PF01408">
    <property type="entry name" value="GFO_IDH_MocA"/>
    <property type="match status" value="1"/>
</dbReference>
<gene>
    <name evidence="4" type="ORF">HC031_13070</name>
</gene>